<dbReference type="InterPro" id="IPR003890">
    <property type="entry name" value="MIF4G-like_typ-3"/>
</dbReference>
<name>A0A9K3GF74_9EUKA</name>
<dbReference type="SUPFAM" id="SSF48371">
    <property type="entry name" value="ARM repeat"/>
    <property type="match status" value="1"/>
</dbReference>
<keyword evidence="4" id="KW-1185">Reference proteome</keyword>
<dbReference type="Gene3D" id="1.25.40.180">
    <property type="match status" value="1"/>
</dbReference>
<dbReference type="PANTHER" id="PTHR12839:SF7">
    <property type="entry name" value="REGULATOR OF NONSENSE TRANSCRIPTS 2"/>
    <property type="match status" value="1"/>
</dbReference>
<feature type="compositionally biased region" description="Acidic residues" evidence="1">
    <location>
        <begin position="1103"/>
        <end position="1133"/>
    </location>
</feature>
<feature type="compositionally biased region" description="Basic and acidic residues" evidence="1">
    <location>
        <begin position="983"/>
        <end position="1018"/>
    </location>
</feature>
<dbReference type="GO" id="GO:0000184">
    <property type="term" value="P:nuclear-transcribed mRNA catabolic process, nonsense-mediated decay"/>
    <property type="evidence" value="ECO:0007669"/>
    <property type="project" value="InterPro"/>
</dbReference>
<feature type="domain" description="MIF4G" evidence="2">
    <location>
        <begin position="472"/>
        <end position="590"/>
    </location>
</feature>
<dbReference type="EMBL" id="BDIP01000083">
    <property type="protein sequence ID" value="GIQ79961.1"/>
    <property type="molecule type" value="Genomic_DNA"/>
</dbReference>
<evidence type="ECO:0000256" key="1">
    <source>
        <dbReference type="SAM" id="MobiDB-lite"/>
    </source>
</evidence>
<feature type="region of interest" description="Disordered" evidence="1">
    <location>
        <begin position="659"/>
        <end position="697"/>
    </location>
</feature>
<feature type="region of interest" description="Disordered" evidence="1">
    <location>
        <begin position="1288"/>
        <end position="1331"/>
    </location>
</feature>
<feature type="region of interest" description="Disordered" evidence="1">
    <location>
        <begin position="73"/>
        <end position="94"/>
    </location>
</feature>
<evidence type="ECO:0000313" key="3">
    <source>
        <dbReference type="EMBL" id="GIQ79961.1"/>
    </source>
</evidence>
<dbReference type="Pfam" id="PF02854">
    <property type="entry name" value="MIF4G"/>
    <property type="match status" value="1"/>
</dbReference>
<dbReference type="OrthoDB" id="27832at2759"/>
<feature type="region of interest" description="Disordered" evidence="1">
    <location>
        <begin position="874"/>
        <end position="912"/>
    </location>
</feature>
<feature type="compositionally biased region" description="Basic and acidic residues" evidence="1">
    <location>
        <begin position="881"/>
        <end position="897"/>
    </location>
</feature>
<dbReference type="InterPro" id="IPR039762">
    <property type="entry name" value="Nmd2/UPF2"/>
</dbReference>
<proteinExistence type="predicted"/>
<feature type="region of interest" description="Disordered" evidence="1">
    <location>
        <begin position="755"/>
        <end position="788"/>
    </location>
</feature>
<feature type="compositionally biased region" description="Basic and acidic residues" evidence="1">
    <location>
        <begin position="755"/>
        <end position="767"/>
    </location>
</feature>
<dbReference type="Proteomes" id="UP000265618">
    <property type="component" value="Unassembled WGS sequence"/>
</dbReference>
<dbReference type="GO" id="GO:0035145">
    <property type="term" value="C:exon-exon junction complex"/>
    <property type="evidence" value="ECO:0007669"/>
    <property type="project" value="TreeGrafter"/>
</dbReference>
<dbReference type="GO" id="GO:0005737">
    <property type="term" value="C:cytoplasm"/>
    <property type="evidence" value="ECO:0007669"/>
    <property type="project" value="TreeGrafter"/>
</dbReference>
<feature type="compositionally biased region" description="Basic and acidic residues" evidence="1">
    <location>
        <begin position="1318"/>
        <end position="1331"/>
    </location>
</feature>
<feature type="compositionally biased region" description="Acidic residues" evidence="1">
    <location>
        <begin position="898"/>
        <end position="907"/>
    </location>
</feature>
<evidence type="ECO:0000259" key="2">
    <source>
        <dbReference type="Pfam" id="PF02854"/>
    </source>
</evidence>
<comment type="caution">
    <text evidence="3">The sequence shown here is derived from an EMBL/GenBank/DDBJ whole genome shotgun (WGS) entry which is preliminary data.</text>
</comment>
<feature type="region of interest" description="Disordered" evidence="1">
    <location>
        <begin position="1100"/>
        <end position="1144"/>
    </location>
</feature>
<gene>
    <name evidence="3" type="ORF">KIPB_000676</name>
</gene>
<accession>A0A9K3GF74</accession>
<feature type="compositionally biased region" description="Basic residues" evidence="1">
    <location>
        <begin position="669"/>
        <end position="679"/>
    </location>
</feature>
<reference evidence="3 4" key="1">
    <citation type="journal article" date="2018" name="PLoS ONE">
        <title>The draft genome of Kipferlia bialata reveals reductive genome evolution in fornicate parasites.</title>
        <authorList>
            <person name="Tanifuji G."/>
            <person name="Takabayashi S."/>
            <person name="Kume K."/>
            <person name="Takagi M."/>
            <person name="Nakayama T."/>
            <person name="Kamikawa R."/>
            <person name="Inagaki Y."/>
            <person name="Hashimoto T."/>
        </authorList>
    </citation>
    <scope>NUCLEOTIDE SEQUENCE [LARGE SCALE GENOMIC DNA]</scope>
    <source>
        <strain evidence="3">NY0173</strain>
    </source>
</reference>
<feature type="compositionally biased region" description="Polar residues" evidence="1">
    <location>
        <begin position="347"/>
        <end position="358"/>
    </location>
</feature>
<feature type="non-terminal residue" evidence="3">
    <location>
        <position position="1"/>
    </location>
</feature>
<dbReference type="PANTHER" id="PTHR12839">
    <property type="entry name" value="NONSENSE-MEDIATED MRNA DECAY PROTEIN 2 UP-FRAMESHIFT SUPPRESSOR 2"/>
    <property type="match status" value="1"/>
</dbReference>
<feature type="compositionally biased region" description="Basic and acidic residues" evidence="1">
    <location>
        <begin position="1134"/>
        <end position="1144"/>
    </location>
</feature>
<feature type="region of interest" description="Disordered" evidence="1">
    <location>
        <begin position="316"/>
        <end position="363"/>
    </location>
</feature>
<feature type="compositionally biased region" description="Basic and acidic residues" evidence="1">
    <location>
        <begin position="73"/>
        <end position="90"/>
    </location>
</feature>
<dbReference type="GO" id="GO:0003723">
    <property type="term" value="F:RNA binding"/>
    <property type="evidence" value="ECO:0007669"/>
    <property type="project" value="InterPro"/>
</dbReference>
<protein>
    <recommendedName>
        <fullName evidence="2">MIF4G domain-containing protein</fullName>
    </recommendedName>
</protein>
<evidence type="ECO:0000313" key="4">
    <source>
        <dbReference type="Proteomes" id="UP000265618"/>
    </source>
</evidence>
<dbReference type="InterPro" id="IPR016024">
    <property type="entry name" value="ARM-type_fold"/>
</dbReference>
<feature type="region of interest" description="Disordered" evidence="1">
    <location>
        <begin position="983"/>
        <end position="1023"/>
    </location>
</feature>
<organism evidence="3 4">
    <name type="scientific">Kipferlia bialata</name>
    <dbReference type="NCBI Taxonomy" id="797122"/>
    <lineage>
        <taxon>Eukaryota</taxon>
        <taxon>Metamonada</taxon>
        <taxon>Carpediemonas-like organisms</taxon>
        <taxon>Kipferlia</taxon>
    </lineage>
</organism>
<sequence length="1331" mass="149433">GFAASLSRRLLEQGVSLIGHLAEEPSGENLELLKNTLRLLFEGAVRGVWGLEYYAKAFRTLCRGVNSSATQVMREERQRAKDRDNRELPPDGRGPGVLYPVLLGQLKLSVPDLIGVGPVGSPDPPLPALMDMEGDVSASLRPLQSKDEPCSKVDPVSQSLGDVYCAVLTNVLQCMLNMLYALLDTTKRVIERNRRAVQRTGVVTEVNGELEEAWTRVVTQEHERIYTLLGYVSVYGNFRKNVLKPTPDLEVNLTEEDDMFIDWANARGGGVDLPHFNEAESMFDDQMTANFYNELYPLRKSLPAAMFPEVVETDVPVERHDPKEDEDIVLDPATDMSPITEDYTPSEGESGQSPATTDIDQEREVRPQIMDALHLGEGEGEGESVAPEARGSRMKELLRQLPHLLSRDEADTWCYQYVLTNSNTTRRTLVAFLSSFSSASTASLPFVCRVIATLYECGIFTHGDDDLVTAVHKRWFSLMLKAGGDTRQRVFNARYVCELVKFRLLKPIDVLRCLHKTANRIVYAPSVNSCDIEVVCTTLESLGRYLTKLPKSAQALDTIIQRIEEAVAEKKTIKPHLVLLLEQSINLVHPPAPKGLDVRQPPKILQYTQYIMDCLMSNVTPEAKEGDQLRVAQIDIAFAARELASMSWTHPLKESAYIPLTPEEEAARKAKGRRGRRGGKGQGPKAEAPPVTTTSDAAERLKEWDKEDTPQQGEDRLITSDLLVASVIQPILVNHSSIERIAQLVGLMLVPMKEREREKKREKERQARQTKSQPDTPAKDTQPEYPMNPQRFRMTTYQEGQATYAASLIVDTLVHMHLSGLKSDLSARYLGPRARMGIARFIGLLHKREVFSNAEFVYICHKSVTCKIRLVPVGTETPSPAKEKSRERERERERPKGEEEEEEEDDTPPPIESILENVTGMAVLDPDAPDDWFRVLVLAELMKGFSHMTGKQPLKRYRQSVRLLVDWVLALYYTKRTVKLQQEREADIQSRERERERQREERESGHASWKDRDRETQRLRGRSRALDGVPLHVGPALSVMSQSIALILDKGGSRGKCADLSAIRSERQVSLALKRVLVAEKTQAKGPSDSLHGKEAQLSMDMAEADESQDEADEDDDEGEEEEESEEESDGEEERARLEEEREREIARELDDRDFDRLLTGVLQSASRPAARQLHELPTKYIEPTIIHVKTSQDVVQVGQRGVSVGQRQGMAALPATGAGPFAGGSGADLDVSAVSFISRNKHNKVVATEVLLGSAVSDFALDRQRLQEREAERARVNRYILRTVEETEAEAEAEAQRDAWRHSRGRGTRGHSQGQRGRADITRDLFETYE</sequence>